<dbReference type="Proteomes" id="UP000001916">
    <property type="component" value="Chromosome"/>
</dbReference>
<evidence type="ECO:0000313" key="1">
    <source>
        <dbReference type="EMBL" id="ADH62503.1"/>
    </source>
</evidence>
<dbReference type="KEGG" id="msv:Mesil_0574"/>
<name>D7BAI1_ALLS1</name>
<evidence type="ECO:0000313" key="2">
    <source>
        <dbReference type="Proteomes" id="UP000001916"/>
    </source>
</evidence>
<keyword evidence="2" id="KW-1185">Reference proteome</keyword>
<accession>D7BAI1</accession>
<organism evidence="1 2">
    <name type="scientific">Allomeiothermus silvanus (strain ATCC 700542 / DSM 9946 / NBRC 106475 / NCIMB 13440 / VI-R2)</name>
    <name type="common">Thermus silvanus</name>
    <dbReference type="NCBI Taxonomy" id="526227"/>
    <lineage>
        <taxon>Bacteria</taxon>
        <taxon>Thermotogati</taxon>
        <taxon>Deinococcota</taxon>
        <taxon>Deinococci</taxon>
        <taxon>Thermales</taxon>
        <taxon>Thermaceae</taxon>
        <taxon>Allomeiothermus</taxon>
    </lineage>
</organism>
<reference evidence="1 2" key="1">
    <citation type="journal article" date="2010" name="Stand. Genomic Sci.">
        <title>Complete genome sequence of Meiothermus silvanus type strain (VI-R2).</title>
        <authorList>
            <person name="Sikorski J."/>
            <person name="Tindall B.J."/>
            <person name="Lowry S."/>
            <person name="Lucas S."/>
            <person name="Nolan M."/>
            <person name="Copeland A."/>
            <person name="Glavina Del Rio T."/>
            <person name="Tice H."/>
            <person name="Cheng J.F."/>
            <person name="Han C."/>
            <person name="Pitluck S."/>
            <person name="Liolios K."/>
            <person name="Ivanova N."/>
            <person name="Mavromatis K."/>
            <person name="Mikhailova N."/>
            <person name="Pati A."/>
            <person name="Goodwin L."/>
            <person name="Chen A."/>
            <person name="Palaniappan K."/>
            <person name="Land M."/>
            <person name="Hauser L."/>
            <person name="Chang Y.J."/>
            <person name="Jeffries C.D."/>
            <person name="Rohde M."/>
            <person name="Goker M."/>
            <person name="Woyke T."/>
            <person name="Bristow J."/>
            <person name="Eisen J.A."/>
            <person name="Markowitz V."/>
            <person name="Hugenholtz P."/>
            <person name="Kyrpides N.C."/>
            <person name="Klenk H.P."/>
            <person name="Lapidus A."/>
        </authorList>
    </citation>
    <scope>NUCLEOTIDE SEQUENCE [LARGE SCALE GENOMIC DNA]</scope>
    <source>
        <strain evidence="2">ATCC 700542 / DSM 9946 / VI-R2</strain>
    </source>
</reference>
<proteinExistence type="predicted"/>
<dbReference type="HOGENOM" id="CLU_2288161_0_0_0"/>
<gene>
    <name evidence="1" type="ordered locus">Mesil_0574</name>
</gene>
<protein>
    <submittedName>
        <fullName evidence="1">Oxidoreductase</fullName>
    </submittedName>
</protein>
<sequence length="101" mass="11452">MYLLFAGNKEGFVELLKRERPTEVYSGVLDGTLSNGVPRRTLYVTFPYRDGMIAMYRSSALGFDEKRMGQLRDEARELEKLGEEVGYRVVGAVLTLDPNDL</sequence>
<dbReference type="RefSeq" id="WP_013157096.1">
    <property type="nucleotide sequence ID" value="NC_014212.1"/>
</dbReference>
<dbReference type="STRING" id="526227.Mesil_0574"/>
<dbReference type="AlphaFoldDB" id="D7BAI1"/>
<dbReference type="EMBL" id="CP002042">
    <property type="protein sequence ID" value="ADH62503.1"/>
    <property type="molecule type" value="Genomic_DNA"/>
</dbReference>